<reference evidence="1" key="1">
    <citation type="submission" date="2024-09" db="EMBL/GenBank/DDBJ databases">
        <authorList>
            <person name="Liu J."/>
        </authorList>
    </citation>
    <scope>NUCLEOTIDE SEQUENCE</scope>
    <source>
        <strain evidence="1">NBU2967</strain>
    </source>
</reference>
<organism evidence="1 2">
    <name type="scientific">Meishania litoralis</name>
    <dbReference type="NCBI Taxonomy" id="3434685"/>
    <lineage>
        <taxon>Bacteria</taxon>
        <taxon>Pseudomonadati</taxon>
        <taxon>Bacteroidota</taxon>
        <taxon>Flavobacteriia</taxon>
        <taxon>Flavobacteriales</taxon>
        <taxon>Flavobacteriaceae</taxon>
        <taxon>Meishania</taxon>
    </lineage>
</organism>
<evidence type="ECO:0000313" key="1">
    <source>
        <dbReference type="EMBL" id="MFH6604841.1"/>
    </source>
</evidence>
<accession>A0ACC7LNM1</accession>
<protein>
    <submittedName>
        <fullName evidence="1">Uncharacterized protein</fullName>
    </submittedName>
</protein>
<evidence type="ECO:0000313" key="2">
    <source>
        <dbReference type="Proteomes" id="UP001595191"/>
    </source>
</evidence>
<keyword evidence="2" id="KW-1185">Reference proteome</keyword>
<dbReference type="Proteomes" id="UP001595191">
    <property type="component" value="Unassembled WGS sequence"/>
</dbReference>
<name>A0ACC7LNM1_9FLAO</name>
<sequence>MRIFSETQRFDQWWIKLIYVAMIGFLLFCAYNWYIANKPTGNVSAHDTTAQIAIFLSIIPVLFLMYSFNLKTRIDDIGIHYRFFPFQLNDKTVRWEELQNCYVRKYSPIKEFGGWGYRGSFGKKRKALNVKGNKGIQLEFASGKRLLIGTQKEAEAKQVIQRYFKHKS</sequence>
<dbReference type="EMBL" id="JBHFPV010000005">
    <property type="protein sequence ID" value="MFH6604841.1"/>
    <property type="molecule type" value="Genomic_DNA"/>
</dbReference>
<proteinExistence type="predicted"/>
<gene>
    <name evidence="1" type="ORF">ACEZ3G_15250</name>
</gene>
<comment type="caution">
    <text evidence="1">The sequence shown here is derived from an EMBL/GenBank/DDBJ whole genome shotgun (WGS) entry which is preliminary data.</text>
</comment>